<dbReference type="InterPro" id="IPR000175">
    <property type="entry name" value="Na/ntran_symport"/>
</dbReference>
<dbReference type="InterPro" id="IPR037272">
    <property type="entry name" value="SNS_sf"/>
</dbReference>
<reference evidence="10 11" key="1">
    <citation type="submission" date="2020-02" db="EMBL/GenBank/DDBJ databases">
        <title>Bird 10,000 Genomes (B10K) Project - Family phase.</title>
        <authorList>
            <person name="Zhang G."/>
        </authorList>
    </citation>
    <scope>NUCLEOTIDE SEQUENCE [LARGE SCALE GENOMIC DNA]</scope>
    <source>
        <strain evidence="10">B10K-DU-001-40</strain>
        <tissue evidence="10">Muscle</tissue>
    </source>
</reference>
<dbReference type="PANTHER" id="PTHR11616:SF318">
    <property type="entry name" value="TRANSPORTER"/>
    <property type="match status" value="1"/>
</dbReference>
<evidence type="ECO:0000256" key="1">
    <source>
        <dbReference type="ARBA" id="ARBA00004141"/>
    </source>
</evidence>
<dbReference type="SUPFAM" id="SSF161070">
    <property type="entry name" value="SNF-like"/>
    <property type="match status" value="1"/>
</dbReference>
<feature type="transmembrane region" description="Helical" evidence="9">
    <location>
        <begin position="484"/>
        <end position="508"/>
    </location>
</feature>
<dbReference type="GO" id="GO:0046872">
    <property type="term" value="F:metal ion binding"/>
    <property type="evidence" value="ECO:0007669"/>
    <property type="project" value="UniProtKB-KW"/>
</dbReference>
<proteinExistence type="inferred from homology"/>
<sequence length="595" mass="64735">TEPWPGPPPQPEIPAPSPPRETWASTCEFLLSCLGHCVGLGSLWRFPYLCHRNGGGVFLIPYFLLLLVVGLPLFLMELSLGQYGAAGPIAVWKCCPLLKGVGIAMLIVSCLVSLYYNVVIAWALYYLGSSFQSPLPWSCRAPGNADLCQVVTCWCCVLQNTSGTASGASASEIFWHERVLGVPQSSGLGDPGPVRWPLALCLLAAWILLFLCALKGARSSGKVLYFTAPVPYLLILVLVTRGATLDGSLLGVRFYLSAADWSGLQSAQVWSDAASQIFYSLGIGFGGLLSTASHNRFDNNVIRDTLAIAIGNCCTSILAGFAVFAVLGHMAWRRGVPVGSVAHSGPGLAFVAYPEVLSLLPASPLWSILFFLMLVTLGVDTLFRNIEGITRAILEEFPALRDWRRKMALLGALCISFYLLGLLLVTQGGIFWFTLIDTYSTGFGLIILTLFMCLGIAFCYGVNQFCSDIVDMICRCPPWCSHSLGYFRVCWAFFTPCLLLFTLIFTFLDMHSVPLRYGPYEFPAWGTALGICVCAVPSLQLPLWAALALGRESGTLSDRFQKATQPLRSWRTATARDVTRGVIDVPFTITLTSSD</sequence>
<feature type="non-terminal residue" evidence="10">
    <location>
        <position position="1"/>
    </location>
</feature>
<feature type="non-terminal residue" evidence="10">
    <location>
        <position position="595"/>
    </location>
</feature>
<evidence type="ECO:0000256" key="9">
    <source>
        <dbReference type="SAM" id="Phobius"/>
    </source>
</evidence>
<comment type="caution">
    <text evidence="10">The sequence shown here is derived from an EMBL/GenBank/DDBJ whole genome shotgun (WGS) entry which is preliminary data.</text>
</comment>
<feature type="disulfide bond" evidence="7">
    <location>
        <begin position="139"/>
        <end position="148"/>
    </location>
</feature>
<dbReference type="NCBIfam" id="NF037979">
    <property type="entry name" value="Na_transp"/>
    <property type="match status" value="1"/>
</dbReference>
<accession>A0A7L4GLV8</accession>
<protein>
    <recommendedName>
        <fullName evidence="8">Transporter</fullName>
    </recommendedName>
</protein>
<keyword evidence="6" id="KW-0479">Metal-binding</keyword>
<feature type="binding site" evidence="6">
    <location>
        <position position="280"/>
    </location>
    <ligand>
        <name>Na(+)</name>
        <dbReference type="ChEBI" id="CHEBI:29101"/>
        <label>1</label>
    </ligand>
</feature>
<feature type="binding site" evidence="6">
    <location>
        <position position="380"/>
    </location>
    <ligand>
        <name>Na(+)</name>
        <dbReference type="ChEBI" id="CHEBI:29101"/>
        <label>1</label>
    </ligand>
</feature>
<feature type="binding site" evidence="6">
    <location>
        <position position="38"/>
    </location>
    <ligand>
        <name>Na(+)</name>
        <dbReference type="ChEBI" id="CHEBI:29101"/>
        <label>1</label>
    </ligand>
</feature>
<keyword evidence="7" id="KW-1015">Disulfide bond</keyword>
<keyword evidence="3 8" id="KW-0812">Transmembrane</keyword>
<evidence type="ECO:0000256" key="6">
    <source>
        <dbReference type="PIRSR" id="PIRSR600175-1"/>
    </source>
</evidence>
<feature type="transmembrane region" description="Helical" evidence="9">
    <location>
        <begin position="439"/>
        <end position="463"/>
    </location>
</feature>
<gene>
    <name evidence="10" type="primary">Slc6a7_0</name>
    <name evidence="10" type="ORF">PODSTR_R13303</name>
</gene>
<organism evidence="10 11">
    <name type="scientific">Podargus strigoides</name>
    <name type="common">Tawny frogmouth</name>
    <name type="synonym">Caprimulgus strigoides</name>
    <dbReference type="NCBI Taxonomy" id="8905"/>
    <lineage>
        <taxon>Eukaryota</taxon>
        <taxon>Metazoa</taxon>
        <taxon>Chordata</taxon>
        <taxon>Craniata</taxon>
        <taxon>Vertebrata</taxon>
        <taxon>Euteleostomi</taxon>
        <taxon>Archelosauria</taxon>
        <taxon>Archosauria</taxon>
        <taxon>Dinosauria</taxon>
        <taxon>Saurischia</taxon>
        <taxon>Theropoda</taxon>
        <taxon>Coelurosauria</taxon>
        <taxon>Aves</taxon>
        <taxon>Neognathae</taxon>
        <taxon>Neoaves</taxon>
        <taxon>Strisores</taxon>
        <taxon>Caprimulgiformes</taxon>
        <taxon>Podargidae</taxon>
        <taxon>Podargus</taxon>
    </lineage>
</organism>
<evidence type="ECO:0000256" key="3">
    <source>
        <dbReference type="ARBA" id="ARBA00022692"/>
    </source>
</evidence>
<dbReference type="Pfam" id="PF00209">
    <property type="entry name" value="SNF"/>
    <property type="match status" value="1"/>
</dbReference>
<keyword evidence="4 9" id="KW-1133">Transmembrane helix</keyword>
<keyword evidence="5 9" id="KW-0472">Membrane</keyword>
<keyword evidence="2 8" id="KW-0813">Transport</keyword>
<name>A0A7L4GLV8_PODST</name>
<feature type="transmembrane region" description="Helical" evidence="9">
    <location>
        <begin position="306"/>
        <end position="332"/>
    </location>
</feature>
<keyword evidence="11" id="KW-1185">Reference proteome</keyword>
<feature type="binding site" evidence="6">
    <location>
        <position position="35"/>
    </location>
    <ligand>
        <name>Na(+)</name>
        <dbReference type="ChEBI" id="CHEBI:29101"/>
        <label>1</label>
    </ligand>
</feature>
<feature type="transmembrane region" description="Helical" evidence="9">
    <location>
        <begin position="196"/>
        <end position="214"/>
    </location>
</feature>
<feature type="transmembrane region" description="Helical" evidence="9">
    <location>
        <begin position="101"/>
        <end position="127"/>
    </location>
</feature>
<evidence type="ECO:0000313" key="11">
    <source>
        <dbReference type="Proteomes" id="UP000584326"/>
    </source>
</evidence>
<feature type="binding site" evidence="6">
    <location>
        <position position="312"/>
    </location>
    <ligand>
        <name>Na(+)</name>
        <dbReference type="ChEBI" id="CHEBI:29101"/>
        <label>1</label>
    </ligand>
</feature>
<comment type="similarity">
    <text evidence="8">Belongs to the sodium:neurotransmitter symporter (SNF) (TC 2.A.22) family.</text>
</comment>
<feature type="transmembrane region" description="Helical" evidence="9">
    <location>
        <begin position="528"/>
        <end position="549"/>
    </location>
</feature>
<dbReference type="EMBL" id="VZTK01009028">
    <property type="protein sequence ID" value="NXX13854.1"/>
    <property type="molecule type" value="Genomic_DNA"/>
</dbReference>
<feature type="binding site" evidence="6">
    <location>
        <position position="377"/>
    </location>
    <ligand>
        <name>Na(+)</name>
        <dbReference type="ChEBI" id="CHEBI:29101"/>
        <label>1</label>
    </ligand>
</feature>
<dbReference type="GO" id="GO:0005283">
    <property type="term" value="F:amino acid:sodium symporter activity"/>
    <property type="evidence" value="ECO:0007669"/>
    <property type="project" value="TreeGrafter"/>
</dbReference>
<comment type="subcellular location">
    <subcellularLocation>
        <location evidence="1">Membrane</location>
        <topology evidence="1">Multi-pass membrane protein</topology>
    </subcellularLocation>
</comment>
<feature type="transmembrane region" description="Helical" evidence="9">
    <location>
        <begin position="223"/>
        <end position="243"/>
    </location>
</feature>
<feature type="transmembrane region" description="Helical" evidence="9">
    <location>
        <begin position="365"/>
        <end position="386"/>
    </location>
</feature>
<evidence type="ECO:0000313" key="10">
    <source>
        <dbReference type="EMBL" id="NXX13854.1"/>
    </source>
</evidence>
<dbReference type="PROSITE" id="PS00610">
    <property type="entry name" value="NA_NEUROTRAN_SYMP_1"/>
    <property type="match status" value="1"/>
</dbReference>
<evidence type="ECO:0000256" key="5">
    <source>
        <dbReference type="ARBA" id="ARBA00023136"/>
    </source>
</evidence>
<feature type="transmembrane region" description="Helical" evidence="9">
    <location>
        <begin position="59"/>
        <end position="80"/>
    </location>
</feature>
<feature type="transmembrane region" description="Helical" evidence="9">
    <location>
        <begin position="277"/>
        <end position="294"/>
    </location>
</feature>
<dbReference type="OrthoDB" id="6581954at2759"/>
<keyword evidence="6" id="KW-0915">Sodium</keyword>
<dbReference type="Proteomes" id="UP000584326">
    <property type="component" value="Unassembled WGS sequence"/>
</dbReference>
<dbReference type="PANTHER" id="PTHR11616">
    <property type="entry name" value="SODIUM/CHLORIDE DEPENDENT TRANSPORTER"/>
    <property type="match status" value="1"/>
</dbReference>
<feature type="transmembrane region" description="Helical" evidence="9">
    <location>
        <begin position="407"/>
        <end position="433"/>
    </location>
</feature>
<evidence type="ECO:0000256" key="2">
    <source>
        <dbReference type="ARBA" id="ARBA00022448"/>
    </source>
</evidence>
<dbReference type="PRINTS" id="PR00176">
    <property type="entry name" value="NANEUSMPORT"/>
</dbReference>
<keyword evidence="8" id="KW-0769">Symport</keyword>
<dbReference type="PROSITE" id="PS50267">
    <property type="entry name" value="NA_NEUROTRAN_SYMP_3"/>
    <property type="match status" value="1"/>
</dbReference>
<dbReference type="GO" id="GO:0005886">
    <property type="term" value="C:plasma membrane"/>
    <property type="evidence" value="ECO:0007669"/>
    <property type="project" value="TreeGrafter"/>
</dbReference>
<evidence type="ECO:0000256" key="7">
    <source>
        <dbReference type="PIRSR" id="PIRSR600175-2"/>
    </source>
</evidence>
<evidence type="ECO:0000256" key="4">
    <source>
        <dbReference type="ARBA" id="ARBA00022989"/>
    </source>
</evidence>
<dbReference type="GO" id="GO:0089718">
    <property type="term" value="P:amino acid import across plasma membrane"/>
    <property type="evidence" value="ECO:0007669"/>
    <property type="project" value="TreeGrafter"/>
</dbReference>
<evidence type="ECO:0000256" key="8">
    <source>
        <dbReference type="RuleBase" id="RU003732"/>
    </source>
</evidence>
<dbReference type="AlphaFoldDB" id="A0A7L4GLV8"/>